<dbReference type="NCBIfam" id="TIGR02273">
    <property type="entry name" value="16S_RimM"/>
    <property type="match status" value="1"/>
</dbReference>
<reference evidence="8" key="1">
    <citation type="submission" date="2020-08" db="EMBL/GenBank/DDBJ databases">
        <title>Genome public.</title>
        <authorList>
            <person name="Liu C."/>
            <person name="Sun Q."/>
        </authorList>
    </citation>
    <scope>NUCLEOTIDE SEQUENCE</scope>
    <source>
        <strain evidence="8">NSJ-24</strain>
    </source>
</reference>
<dbReference type="PANTHER" id="PTHR33692">
    <property type="entry name" value="RIBOSOME MATURATION FACTOR RIMM"/>
    <property type="match status" value="1"/>
</dbReference>
<accession>A0A926I8R4</accession>
<dbReference type="InterPro" id="IPR011961">
    <property type="entry name" value="RimM"/>
</dbReference>
<dbReference type="GO" id="GO:0042274">
    <property type="term" value="P:ribosomal small subunit biogenesis"/>
    <property type="evidence" value="ECO:0007669"/>
    <property type="project" value="UniProtKB-UniRule"/>
</dbReference>
<dbReference type="EMBL" id="JACRTA010000001">
    <property type="protein sequence ID" value="MBC8567257.1"/>
    <property type="molecule type" value="Genomic_DNA"/>
</dbReference>
<evidence type="ECO:0000259" key="7">
    <source>
        <dbReference type="Pfam" id="PF24986"/>
    </source>
</evidence>
<evidence type="ECO:0000259" key="6">
    <source>
        <dbReference type="Pfam" id="PF01782"/>
    </source>
</evidence>
<dbReference type="GO" id="GO:0006364">
    <property type="term" value="P:rRNA processing"/>
    <property type="evidence" value="ECO:0007669"/>
    <property type="project" value="UniProtKB-UniRule"/>
</dbReference>
<evidence type="ECO:0000256" key="2">
    <source>
        <dbReference type="ARBA" id="ARBA00022517"/>
    </source>
</evidence>
<sequence length="165" mass="18832">MDKIKIGKIVNTVGLKGEVKVYNYSDRSEIYENTSHIYVENDLTAVESVRVQKNMVILKLEGISDRDRAEALRGRELYVTEEDLPELPQGQYYVRDIIGMAVREENGTFLGEVTDVIQNTAQDIFEVKKQGGKKVLIPKVDEFVLNIDIEKKEILVRLIDGLMDL</sequence>
<comment type="subunit">
    <text evidence="5">Binds ribosomal protein uS19.</text>
</comment>
<evidence type="ECO:0000256" key="1">
    <source>
        <dbReference type="ARBA" id="ARBA00022490"/>
    </source>
</evidence>
<dbReference type="InterPro" id="IPR056792">
    <property type="entry name" value="PRC_RimM"/>
</dbReference>
<comment type="domain">
    <text evidence="5">The PRC barrel domain binds ribosomal protein uS19.</text>
</comment>
<keyword evidence="2 5" id="KW-0690">Ribosome biogenesis</keyword>
<evidence type="ECO:0000313" key="8">
    <source>
        <dbReference type="EMBL" id="MBC8567257.1"/>
    </source>
</evidence>
<keyword evidence="1 5" id="KW-0963">Cytoplasm</keyword>
<dbReference type="RefSeq" id="WP_187524741.1">
    <property type="nucleotide sequence ID" value="NZ_JACRTA010000001.1"/>
</dbReference>
<feature type="domain" description="Ribosome maturation factor RimM PRC barrel" evidence="7">
    <location>
        <begin position="95"/>
        <end position="162"/>
    </location>
</feature>
<comment type="similarity">
    <text evidence="5">Belongs to the RimM family.</text>
</comment>
<keyword evidence="4 5" id="KW-0143">Chaperone</keyword>
<dbReference type="Proteomes" id="UP000610862">
    <property type="component" value="Unassembled WGS sequence"/>
</dbReference>
<dbReference type="Pfam" id="PF01782">
    <property type="entry name" value="RimM"/>
    <property type="match status" value="1"/>
</dbReference>
<dbReference type="SUPFAM" id="SSF50447">
    <property type="entry name" value="Translation proteins"/>
    <property type="match status" value="1"/>
</dbReference>
<evidence type="ECO:0000256" key="5">
    <source>
        <dbReference type="HAMAP-Rule" id="MF_00014"/>
    </source>
</evidence>
<organism evidence="8 9">
    <name type="scientific">Lentihominibacter hominis</name>
    <dbReference type="NCBI Taxonomy" id="2763645"/>
    <lineage>
        <taxon>Bacteria</taxon>
        <taxon>Bacillati</taxon>
        <taxon>Bacillota</taxon>
        <taxon>Clostridia</taxon>
        <taxon>Peptostreptococcales</taxon>
        <taxon>Anaerovoracaceae</taxon>
        <taxon>Lentihominibacter</taxon>
    </lineage>
</organism>
<dbReference type="Gene3D" id="2.30.30.240">
    <property type="entry name" value="PRC-barrel domain"/>
    <property type="match status" value="1"/>
</dbReference>
<name>A0A926I8R4_9FIRM</name>
<keyword evidence="3 5" id="KW-0698">rRNA processing</keyword>
<dbReference type="InterPro" id="IPR036976">
    <property type="entry name" value="RimM_N_sf"/>
</dbReference>
<dbReference type="GO" id="GO:0043022">
    <property type="term" value="F:ribosome binding"/>
    <property type="evidence" value="ECO:0007669"/>
    <property type="project" value="InterPro"/>
</dbReference>
<dbReference type="Pfam" id="PF24986">
    <property type="entry name" value="PRC_RimM"/>
    <property type="match status" value="1"/>
</dbReference>
<dbReference type="PANTHER" id="PTHR33692:SF1">
    <property type="entry name" value="RIBOSOME MATURATION FACTOR RIMM"/>
    <property type="match status" value="1"/>
</dbReference>
<gene>
    <name evidence="5 8" type="primary">rimM</name>
    <name evidence="8" type="ORF">H8692_00575</name>
</gene>
<protein>
    <recommendedName>
        <fullName evidence="5">Ribosome maturation factor RimM</fullName>
    </recommendedName>
</protein>
<dbReference type="GO" id="GO:0005840">
    <property type="term" value="C:ribosome"/>
    <property type="evidence" value="ECO:0007669"/>
    <property type="project" value="InterPro"/>
</dbReference>
<evidence type="ECO:0000256" key="4">
    <source>
        <dbReference type="ARBA" id="ARBA00023186"/>
    </source>
</evidence>
<dbReference type="InterPro" id="IPR011033">
    <property type="entry name" value="PRC_barrel-like_sf"/>
</dbReference>
<dbReference type="InterPro" id="IPR009000">
    <property type="entry name" value="Transl_B-barrel_sf"/>
</dbReference>
<comment type="function">
    <text evidence="5">An accessory protein needed during the final step in the assembly of 30S ribosomal subunit, possibly for assembly of the head region. Essential for efficient processing of 16S rRNA. May be needed both before and after RbfA during the maturation of 16S rRNA. It has affinity for free ribosomal 30S subunits but not for 70S ribosomes.</text>
</comment>
<dbReference type="HAMAP" id="MF_00014">
    <property type="entry name" value="Ribosome_mat_RimM"/>
    <property type="match status" value="1"/>
</dbReference>
<dbReference type="InterPro" id="IPR002676">
    <property type="entry name" value="RimM_N"/>
</dbReference>
<evidence type="ECO:0000256" key="3">
    <source>
        <dbReference type="ARBA" id="ARBA00022552"/>
    </source>
</evidence>
<proteinExistence type="inferred from homology"/>
<dbReference type="SUPFAM" id="SSF50346">
    <property type="entry name" value="PRC-barrel domain"/>
    <property type="match status" value="1"/>
</dbReference>
<dbReference type="GO" id="GO:0005737">
    <property type="term" value="C:cytoplasm"/>
    <property type="evidence" value="ECO:0007669"/>
    <property type="project" value="UniProtKB-SubCell"/>
</dbReference>
<comment type="subcellular location">
    <subcellularLocation>
        <location evidence="5">Cytoplasm</location>
    </subcellularLocation>
</comment>
<dbReference type="AlphaFoldDB" id="A0A926I8R4"/>
<evidence type="ECO:0000313" key="9">
    <source>
        <dbReference type="Proteomes" id="UP000610862"/>
    </source>
</evidence>
<feature type="domain" description="RimM N-terminal" evidence="6">
    <location>
        <begin position="6"/>
        <end position="83"/>
    </location>
</feature>
<keyword evidence="9" id="KW-1185">Reference proteome</keyword>
<comment type="caution">
    <text evidence="8">The sequence shown here is derived from an EMBL/GenBank/DDBJ whole genome shotgun (WGS) entry which is preliminary data.</text>
</comment>
<dbReference type="Gene3D" id="2.40.30.60">
    <property type="entry name" value="RimM"/>
    <property type="match status" value="1"/>
</dbReference>